<keyword evidence="5" id="KW-1185">Reference proteome</keyword>
<dbReference type="Proteomes" id="UP001597440">
    <property type="component" value="Unassembled WGS sequence"/>
</dbReference>
<evidence type="ECO:0000259" key="2">
    <source>
        <dbReference type="Pfam" id="PF04773"/>
    </source>
</evidence>
<feature type="domain" description="FecR protein" evidence="2">
    <location>
        <begin position="132"/>
        <end position="223"/>
    </location>
</feature>
<dbReference type="RefSeq" id="WP_210355947.1">
    <property type="nucleotide sequence ID" value="NZ_JAEQMU010000006.1"/>
</dbReference>
<comment type="caution">
    <text evidence="4">The sequence shown here is derived from an EMBL/GenBank/DDBJ whole genome shotgun (WGS) entry which is preliminary data.</text>
</comment>
<dbReference type="InterPro" id="IPR012373">
    <property type="entry name" value="Ferrdict_sens_TM"/>
</dbReference>
<feature type="domain" description="Protein FecR C-terminal" evidence="3">
    <location>
        <begin position="265"/>
        <end position="329"/>
    </location>
</feature>
<dbReference type="Pfam" id="PF04773">
    <property type="entry name" value="FecR"/>
    <property type="match status" value="1"/>
</dbReference>
<keyword evidence="1" id="KW-0472">Membrane</keyword>
<evidence type="ECO:0000313" key="4">
    <source>
        <dbReference type="EMBL" id="MFD2554254.1"/>
    </source>
</evidence>
<reference evidence="5" key="1">
    <citation type="journal article" date="2019" name="Int. J. Syst. Evol. Microbiol.">
        <title>The Global Catalogue of Microorganisms (GCM) 10K type strain sequencing project: providing services to taxonomists for standard genome sequencing and annotation.</title>
        <authorList>
            <consortium name="The Broad Institute Genomics Platform"/>
            <consortium name="The Broad Institute Genome Sequencing Center for Infectious Disease"/>
            <person name="Wu L."/>
            <person name="Ma J."/>
        </authorList>
    </citation>
    <scope>NUCLEOTIDE SEQUENCE [LARGE SCALE GENOMIC DNA]</scope>
    <source>
        <strain evidence="5">KCTC 52298</strain>
    </source>
</reference>
<proteinExistence type="predicted"/>
<dbReference type="PANTHER" id="PTHR30273:SF2">
    <property type="entry name" value="PROTEIN FECR"/>
    <property type="match status" value="1"/>
</dbReference>
<sequence length="332" mass="38277">MKLTDRIHRSIQRIFERKALPEDRHTIDKWYNDFEPDTLYLDEKREIIKKRMLDRIQQPRISSKRYFLRYSVAAAALLIFSGLGYLYFHRISTPEISVTGPQLTEINLEQPTLVTSSDKKNILIVDQKVQSITTPRAQLYRVTLEDGTRVWLNAGSQLEKINFDAQQRQIQLTGEAYFEVAKDAKRPFSIQTPQQTVTVLGTKFNLKSYTGQKEVLSLVEGSVHTIDKHAQSIVLTAGESIEIQNGQLSKQDLRENNLAWKDQIFAFEEENLSEILDKVSKWYNVPVDAIPDSGRRYSGKIHTQAKLQEVLDMLSLVSQKKIILDKNRIALK</sequence>
<evidence type="ECO:0000313" key="5">
    <source>
        <dbReference type="Proteomes" id="UP001597440"/>
    </source>
</evidence>
<evidence type="ECO:0000256" key="1">
    <source>
        <dbReference type="SAM" id="Phobius"/>
    </source>
</evidence>
<name>A0ABW5KZT2_9SPHI</name>
<organism evidence="4 5">
    <name type="scientific">Sphingobacterium tabacisoli</name>
    <dbReference type="NCBI Taxonomy" id="2044855"/>
    <lineage>
        <taxon>Bacteria</taxon>
        <taxon>Pseudomonadati</taxon>
        <taxon>Bacteroidota</taxon>
        <taxon>Sphingobacteriia</taxon>
        <taxon>Sphingobacteriales</taxon>
        <taxon>Sphingobacteriaceae</taxon>
        <taxon>Sphingobacterium</taxon>
    </lineage>
</organism>
<evidence type="ECO:0000259" key="3">
    <source>
        <dbReference type="Pfam" id="PF16344"/>
    </source>
</evidence>
<gene>
    <name evidence="4" type="ORF">ACFSQW_07625</name>
</gene>
<dbReference type="Gene3D" id="3.55.50.30">
    <property type="match status" value="1"/>
</dbReference>
<dbReference type="InterPro" id="IPR006860">
    <property type="entry name" value="FecR"/>
</dbReference>
<protein>
    <submittedName>
        <fullName evidence="4">FecR family protein</fullName>
    </submittedName>
</protein>
<keyword evidence="1" id="KW-1133">Transmembrane helix</keyword>
<dbReference type="InterPro" id="IPR032508">
    <property type="entry name" value="FecR_C"/>
</dbReference>
<dbReference type="PANTHER" id="PTHR30273">
    <property type="entry name" value="PERIPLASMIC SIGNAL SENSOR AND SIGMA FACTOR ACTIVATOR FECR-RELATED"/>
    <property type="match status" value="1"/>
</dbReference>
<dbReference type="Gene3D" id="2.60.120.1440">
    <property type="match status" value="1"/>
</dbReference>
<dbReference type="EMBL" id="JBHULD010000008">
    <property type="protein sequence ID" value="MFD2554254.1"/>
    <property type="molecule type" value="Genomic_DNA"/>
</dbReference>
<accession>A0ABW5KZT2</accession>
<keyword evidence="1" id="KW-0812">Transmembrane</keyword>
<feature type="transmembrane region" description="Helical" evidence="1">
    <location>
        <begin position="67"/>
        <end position="88"/>
    </location>
</feature>
<dbReference type="Pfam" id="PF16344">
    <property type="entry name" value="FecR_C"/>
    <property type="match status" value="1"/>
</dbReference>